<organism evidence="4 5">
    <name type="scientific">Methylocystis echinoides</name>
    <dbReference type="NCBI Taxonomy" id="29468"/>
    <lineage>
        <taxon>Bacteria</taxon>
        <taxon>Pseudomonadati</taxon>
        <taxon>Pseudomonadota</taxon>
        <taxon>Alphaproteobacteria</taxon>
        <taxon>Hyphomicrobiales</taxon>
        <taxon>Methylocystaceae</taxon>
        <taxon>Methylocystis</taxon>
    </lineage>
</organism>
<dbReference type="PANTHER" id="PTHR43156">
    <property type="entry name" value="STAGE II SPORULATION PROTEIN E-RELATED"/>
    <property type="match status" value="1"/>
</dbReference>
<evidence type="ECO:0000313" key="4">
    <source>
        <dbReference type="EMBL" id="GLI94931.1"/>
    </source>
</evidence>
<dbReference type="PANTHER" id="PTHR43156:SF2">
    <property type="entry name" value="STAGE II SPORULATION PROTEIN E"/>
    <property type="match status" value="1"/>
</dbReference>
<protein>
    <submittedName>
        <fullName evidence="4">Fused response regulator/phosphatase</fullName>
    </submittedName>
</protein>
<dbReference type="SUPFAM" id="SSF81606">
    <property type="entry name" value="PP2C-like"/>
    <property type="match status" value="1"/>
</dbReference>
<dbReference type="Pfam" id="PF13581">
    <property type="entry name" value="HATPase_c_2"/>
    <property type="match status" value="1"/>
</dbReference>
<evidence type="ECO:0000256" key="1">
    <source>
        <dbReference type="ARBA" id="ARBA00022801"/>
    </source>
</evidence>
<dbReference type="PROSITE" id="PS50110">
    <property type="entry name" value="RESPONSE_REGULATORY"/>
    <property type="match status" value="1"/>
</dbReference>
<dbReference type="GO" id="GO:0016791">
    <property type="term" value="F:phosphatase activity"/>
    <property type="evidence" value="ECO:0007669"/>
    <property type="project" value="TreeGrafter"/>
</dbReference>
<dbReference type="InterPro" id="IPR003594">
    <property type="entry name" value="HATPase_dom"/>
</dbReference>
<keyword evidence="2" id="KW-0597">Phosphoprotein</keyword>
<evidence type="ECO:0000259" key="3">
    <source>
        <dbReference type="PROSITE" id="PS50110"/>
    </source>
</evidence>
<dbReference type="Pfam" id="PF00072">
    <property type="entry name" value="Response_reg"/>
    <property type="match status" value="1"/>
</dbReference>
<evidence type="ECO:0000313" key="5">
    <source>
        <dbReference type="Proteomes" id="UP001144323"/>
    </source>
</evidence>
<evidence type="ECO:0000256" key="2">
    <source>
        <dbReference type="PROSITE-ProRule" id="PRU00169"/>
    </source>
</evidence>
<dbReference type="CDD" id="cd16936">
    <property type="entry name" value="HATPase_RsbW-like"/>
    <property type="match status" value="1"/>
</dbReference>
<dbReference type="SMART" id="SM00448">
    <property type="entry name" value="REC"/>
    <property type="match status" value="1"/>
</dbReference>
<dbReference type="InterPro" id="IPR052016">
    <property type="entry name" value="Bact_Sigma-Reg"/>
</dbReference>
<dbReference type="AlphaFoldDB" id="A0A9W6GXJ8"/>
<dbReference type="SUPFAM" id="SSF55874">
    <property type="entry name" value="ATPase domain of HSP90 chaperone/DNA topoisomerase II/histidine kinase"/>
    <property type="match status" value="1"/>
</dbReference>
<dbReference type="EMBL" id="BSEC01000001">
    <property type="protein sequence ID" value="GLI94931.1"/>
    <property type="molecule type" value="Genomic_DNA"/>
</dbReference>
<dbReference type="InterPro" id="IPR036890">
    <property type="entry name" value="HATPase_C_sf"/>
</dbReference>
<reference evidence="4" key="1">
    <citation type="journal article" date="2023" name="Int. J. Syst. Evol. Microbiol.">
        <title>Methylocystis iwaonis sp. nov., a type II methane-oxidizing bacterium from surface soil of a rice paddy field in Japan, and emended description of the genus Methylocystis (ex Whittenbury et al. 1970) Bowman et al. 1993.</title>
        <authorList>
            <person name="Kaise H."/>
            <person name="Sawadogo J.B."/>
            <person name="Alam M.S."/>
            <person name="Ueno C."/>
            <person name="Dianou D."/>
            <person name="Shinjo R."/>
            <person name="Asakawa S."/>
        </authorList>
    </citation>
    <scope>NUCLEOTIDE SEQUENCE</scope>
    <source>
        <strain evidence="4">LMG27198</strain>
    </source>
</reference>
<dbReference type="CDD" id="cd00156">
    <property type="entry name" value="REC"/>
    <property type="match status" value="1"/>
</dbReference>
<name>A0A9W6GXJ8_9HYPH</name>
<comment type="caution">
    <text evidence="4">The sequence shown here is derived from an EMBL/GenBank/DDBJ whole genome shotgun (WGS) entry which is preliminary data.</text>
</comment>
<dbReference type="InterPro" id="IPR011006">
    <property type="entry name" value="CheY-like_superfamily"/>
</dbReference>
<proteinExistence type="predicted"/>
<dbReference type="Pfam" id="PF07228">
    <property type="entry name" value="SpoIIE"/>
    <property type="match status" value="1"/>
</dbReference>
<accession>A0A9W6GXJ8</accession>
<dbReference type="GO" id="GO:0000160">
    <property type="term" value="P:phosphorelay signal transduction system"/>
    <property type="evidence" value="ECO:0007669"/>
    <property type="project" value="InterPro"/>
</dbReference>
<dbReference type="InterPro" id="IPR001789">
    <property type="entry name" value="Sig_transdc_resp-reg_receiver"/>
</dbReference>
<gene>
    <name evidence="4" type="primary">sypE</name>
    <name evidence="4" type="ORF">LMG27198_39230</name>
</gene>
<dbReference type="InterPro" id="IPR036457">
    <property type="entry name" value="PPM-type-like_dom_sf"/>
</dbReference>
<dbReference type="Gene3D" id="3.40.50.2300">
    <property type="match status" value="1"/>
</dbReference>
<dbReference type="Gene3D" id="3.30.565.10">
    <property type="entry name" value="Histidine kinase-like ATPase, C-terminal domain"/>
    <property type="match status" value="1"/>
</dbReference>
<keyword evidence="1" id="KW-0378">Hydrolase</keyword>
<dbReference type="Proteomes" id="UP001144323">
    <property type="component" value="Unassembled WGS sequence"/>
</dbReference>
<dbReference type="InterPro" id="IPR001932">
    <property type="entry name" value="PPM-type_phosphatase-like_dom"/>
</dbReference>
<sequence>MTLRIFEANRTATLQDVSWLRKAMGRELRALRLPVESLDDLQLAFSELATNAIIHGSPAPSFLDLAVDIDGSLLMITLSDDGGCFNGFHAACASVKESAISPEATSGRGVHIVQRAFDSMDYRPTEHGNVFVGRRSLRFSRAKILVVEDVQCLLTTYCEHLSHDFHPIGCTSLAEARSVIQTQRIDAVLTDFHLADGSGTCLLAEYDKLWPEASPPVILVSADKSPQIKDAALRFGAEFFVEKPVKREQLISTIRLALDRSMIRNARLTRSFGRHVDALVALAPPEQIGAYGLGVVAATAASGGGDILLHHRHEDFERLVIVDVMGHGVPAKAWAVAYAAIIKTLQQERALDAAGFLRKLSEIAWNDRSLESALATVMVLDINDVGATIASAGHPPPLVFGNETIRIPVGGPLLGVMPPCDYASTTIALNPGDRLVFFTDGIDPMDVAAGGAPPHWFLQAFETSRSFTLDRTLASVKRAAERALGPQPADDWLVAVLEKAAPR</sequence>
<feature type="domain" description="Response regulatory" evidence="3">
    <location>
        <begin position="143"/>
        <end position="258"/>
    </location>
</feature>
<dbReference type="Gene3D" id="3.60.40.10">
    <property type="entry name" value="PPM-type phosphatase domain"/>
    <property type="match status" value="1"/>
</dbReference>
<dbReference type="SMART" id="SM00331">
    <property type="entry name" value="PP2C_SIG"/>
    <property type="match status" value="1"/>
</dbReference>
<feature type="modified residue" description="4-aspartylphosphate" evidence="2">
    <location>
        <position position="191"/>
    </location>
</feature>
<keyword evidence="5" id="KW-1185">Reference proteome</keyword>
<dbReference type="SUPFAM" id="SSF52172">
    <property type="entry name" value="CheY-like"/>
    <property type="match status" value="1"/>
</dbReference>